<evidence type="ECO:0000313" key="15">
    <source>
        <dbReference type="EMBL" id="GMI50890.1"/>
    </source>
</evidence>
<dbReference type="Gene3D" id="3.30.565.10">
    <property type="entry name" value="Histidine kinase-like ATPase, C-terminal domain"/>
    <property type="match status" value="1"/>
</dbReference>
<keyword evidence="11 12" id="KW-0413">Isomerase</keyword>
<dbReference type="CDD" id="cd16928">
    <property type="entry name" value="HATPase_GyrB-like"/>
    <property type="match status" value="1"/>
</dbReference>
<dbReference type="CDD" id="cd03366">
    <property type="entry name" value="TOPRIM_TopoIIA_GyrB"/>
    <property type="match status" value="1"/>
</dbReference>
<comment type="catalytic activity">
    <reaction evidence="1 12">
        <text>ATP-dependent breakage, passage and rejoining of double-stranded DNA.</text>
        <dbReference type="EC" id="5.6.2.2"/>
    </reaction>
</comment>
<dbReference type="Pfam" id="PF00204">
    <property type="entry name" value="DNA_gyraseB"/>
    <property type="match status" value="1"/>
</dbReference>
<evidence type="ECO:0000256" key="4">
    <source>
        <dbReference type="ARBA" id="ARBA00010708"/>
    </source>
</evidence>
<protein>
    <recommendedName>
        <fullName evidence="12">DNA topoisomerase 2</fullName>
        <ecNumber evidence="12">5.6.2.2</ecNumber>
    </recommendedName>
</protein>
<sequence>MFSPLLPLLLPLLLLLLPPLALPFSPLPAAAPVRVAPPRPPTSLPVATGGVAGGVAYDASSITVLSGLDPVRKRPGMYIGSTGVAGLHHLIWEVVDNSIDEVMSGHASVTHVRLNADGSATVTDDGRGIPTGTHPETGRSALETVMTVLHAGGKFGGEGSGYKISGGLHGVGVSVVNALSDWVEVRVREGPGAPVRTMRFTDGVADGPLGTQPLDPELDAVPRFELAKDGGKSDNRTAAVTGVDPISTGTSVSFFPSGSIFKHPATGAPAIAFEADRLTSRMDELAYLNPGLTLSLTDARSEPGTSELFRHTGGLGEYAQLLCRSKAPLLGSGRENNVEKTKDLLTPDGTTILASGVSNSISCSLALRWSSDMYTESLLSFCNNIKTKDGGSHVDGMKTCLTRTVNNCARKAGKLKEGDSNIPGEFIREGLTAIVSVSVPEPEFEGQTKGRLGNPEVRPAVDAVLAKELNSLFDWRPDLLSKIVEKATAAQNAANAARLARDLVRRKTLLTSSVLPGKLADCQARDPDRAEIFIVEGDSAAGSAKQGRNRENQAILPLRGKILNIERAAAERIYANAELQALISALGLGIKNCDFDLSKLRYKKIIIMTDADVDGAHIRVLLLTFFYRYQRQLIEDGYVYCACPPLYKITSGKKVNYVYTEEEKLAHLESIGPEAAGRASLQRFKGLGEMMPQQLWETTMDPTVRTLKQVTIEDAAESDLVMSTLMGDSVAPRKDFITRNSESVAAGDLDF</sequence>
<evidence type="ECO:0000313" key="16">
    <source>
        <dbReference type="Proteomes" id="UP001165060"/>
    </source>
</evidence>
<gene>
    <name evidence="15" type="ORF">TeGR_g13779</name>
</gene>
<evidence type="ECO:0000256" key="5">
    <source>
        <dbReference type="ARBA" id="ARBA00022723"/>
    </source>
</evidence>
<dbReference type="PROSITE" id="PS00177">
    <property type="entry name" value="TOPOISOMERASE_II"/>
    <property type="match status" value="1"/>
</dbReference>
<dbReference type="SMART" id="SM00433">
    <property type="entry name" value="TOP2c"/>
    <property type="match status" value="1"/>
</dbReference>
<comment type="function">
    <text evidence="12">Control of topological states of DNA by transient breakage and subsequent rejoining of DNA strands. Topoisomerase II makes double-strand breaks.</text>
</comment>
<dbReference type="PANTHER" id="PTHR45866">
    <property type="entry name" value="DNA GYRASE/TOPOISOMERASE SUBUNIT B"/>
    <property type="match status" value="1"/>
</dbReference>
<dbReference type="Gene3D" id="3.30.230.10">
    <property type="match status" value="1"/>
</dbReference>
<keyword evidence="10 12" id="KW-0238">DNA-binding</keyword>
<evidence type="ECO:0000256" key="3">
    <source>
        <dbReference type="ARBA" id="ARBA00004474"/>
    </source>
</evidence>
<evidence type="ECO:0000256" key="13">
    <source>
        <dbReference type="SAM" id="SignalP"/>
    </source>
</evidence>
<accession>A0ABQ6NA30</accession>
<evidence type="ECO:0000256" key="8">
    <source>
        <dbReference type="ARBA" id="ARBA00022842"/>
    </source>
</evidence>
<keyword evidence="9 12" id="KW-0799">Topoisomerase</keyword>
<dbReference type="InterPro" id="IPR018522">
    <property type="entry name" value="TopoIIA_CS"/>
</dbReference>
<dbReference type="InterPro" id="IPR036890">
    <property type="entry name" value="HATPase_C_sf"/>
</dbReference>
<evidence type="ECO:0000256" key="1">
    <source>
        <dbReference type="ARBA" id="ARBA00000185"/>
    </source>
</evidence>
<feature type="domain" description="Toprim" evidence="14">
    <location>
        <begin position="530"/>
        <end position="645"/>
    </location>
</feature>
<organism evidence="15 16">
    <name type="scientific">Tetraparma gracilis</name>
    <dbReference type="NCBI Taxonomy" id="2962635"/>
    <lineage>
        <taxon>Eukaryota</taxon>
        <taxon>Sar</taxon>
        <taxon>Stramenopiles</taxon>
        <taxon>Ochrophyta</taxon>
        <taxon>Bolidophyceae</taxon>
        <taxon>Parmales</taxon>
        <taxon>Triparmaceae</taxon>
        <taxon>Tetraparma</taxon>
    </lineage>
</organism>
<dbReference type="Gene3D" id="3.40.50.670">
    <property type="match status" value="1"/>
</dbReference>
<dbReference type="EC" id="5.6.2.2" evidence="12"/>
<keyword evidence="16" id="KW-1185">Reference proteome</keyword>
<evidence type="ECO:0000256" key="10">
    <source>
        <dbReference type="ARBA" id="ARBA00023125"/>
    </source>
</evidence>
<evidence type="ECO:0000256" key="6">
    <source>
        <dbReference type="ARBA" id="ARBA00022741"/>
    </source>
</evidence>
<dbReference type="InterPro" id="IPR014721">
    <property type="entry name" value="Ribsml_uS5_D2-typ_fold_subgr"/>
</dbReference>
<dbReference type="Pfam" id="PF00986">
    <property type="entry name" value="DNA_gyraseB_C"/>
    <property type="match status" value="1"/>
</dbReference>
<keyword evidence="13" id="KW-0732">Signal</keyword>
<dbReference type="SUPFAM" id="SSF55874">
    <property type="entry name" value="ATPase domain of HSP90 chaperone/DNA topoisomerase II/histidine kinase"/>
    <property type="match status" value="1"/>
</dbReference>
<dbReference type="InterPro" id="IPR006171">
    <property type="entry name" value="TOPRIM_dom"/>
</dbReference>
<keyword evidence="8" id="KW-0460">Magnesium</keyword>
<dbReference type="InterPro" id="IPR002288">
    <property type="entry name" value="DNA_gyrase_B_C"/>
</dbReference>
<dbReference type="Pfam" id="PF02518">
    <property type="entry name" value="HATPase_c"/>
    <property type="match status" value="1"/>
</dbReference>
<comment type="subunit">
    <text evidence="12">Homodimer.</text>
</comment>
<dbReference type="PROSITE" id="PS50880">
    <property type="entry name" value="TOPRIM"/>
    <property type="match status" value="1"/>
</dbReference>
<dbReference type="SMART" id="SM00387">
    <property type="entry name" value="HATPase_c"/>
    <property type="match status" value="1"/>
</dbReference>
<comment type="caution">
    <text evidence="15">The sequence shown here is derived from an EMBL/GenBank/DDBJ whole genome shotgun (WGS) entry which is preliminary data.</text>
</comment>
<dbReference type="EMBL" id="BRYB01006521">
    <property type="protein sequence ID" value="GMI50890.1"/>
    <property type="molecule type" value="Genomic_DNA"/>
</dbReference>
<dbReference type="InterPro" id="IPR000565">
    <property type="entry name" value="Topo_IIA_B"/>
</dbReference>
<evidence type="ECO:0000256" key="7">
    <source>
        <dbReference type="ARBA" id="ARBA00022840"/>
    </source>
</evidence>
<dbReference type="CDD" id="cd00822">
    <property type="entry name" value="TopoII_Trans_DNA_gyrase"/>
    <property type="match status" value="1"/>
</dbReference>
<dbReference type="PRINTS" id="PR01159">
    <property type="entry name" value="DNAGYRASEB"/>
</dbReference>
<dbReference type="SUPFAM" id="SSF56719">
    <property type="entry name" value="Type II DNA topoisomerase"/>
    <property type="match status" value="1"/>
</dbReference>
<comment type="similarity">
    <text evidence="4">Belongs to the type II topoisomerase GyrB family.</text>
</comment>
<dbReference type="InterPro" id="IPR013760">
    <property type="entry name" value="Topo_IIA-like_dom_sf"/>
</dbReference>
<evidence type="ECO:0000256" key="11">
    <source>
        <dbReference type="ARBA" id="ARBA00023235"/>
    </source>
</evidence>
<comment type="cofactor">
    <cofactor evidence="2">
        <name>Mg(2+)</name>
        <dbReference type="ChEBI" id="CHEBI:18420"/>
    </cofactor>
</comment>
<keyword evidence="7 12" id="KW-0067">ATP-binding</keyword>
<keyword evidence="6 12" id="KW-0547">Nucleotide-binding</keyword>
<dbReference type="NCBIfam" id="NF004189">
    <property type="entry name" value="PRK05644.1"/>
    <property type="match status" value="1"/>
</dbReference>
<feature type="chain" id="PRO_5046378711" description="DNA topoisomerase 2" evidence="13">
    <location>
        <begin position="24"/>
        <end position="751"/>
    </location>
</feature>
<dbReference type="InterPro" id="IPR003594">
    <property type="entry name" value="HATPase_dom"/>
</dbReference>
<comment type="subcellular location">
    <subcellularLocation>
        <location evidence="3">Plastid</location>
    </subcellularLocation>
</comment>
<dbReference type="InterPro" id="IPR034160">
    <property type="entry name" value="TOPRIM_GyrB"/>
</dbReference>
<dbReference type="InterPro" id="IPR013506">
    <property type="entry name" value="Topo_IIA_bsu_dom2"/>
</dbReference>
<dbReference type="InterPro" id="IPR020568">
    <property type="entry name" value="Ribosomal_Su5_D2-typ_SF"/>
</dbReference>
<keyword evidence="5" id="KW-0479">Metal-binding</keyword>
<evidence type="ECO:0000256" key="12">
    <source>
        <dbReference type="RuleBase" id="RU362094"/>
    </source>
</evidence>
<dbReference type="PANTHER" id="PTHR45866:SF1">
    <property type="entry name" value="DNA GYRASE SUBUNIT B, MITOCHONDRIAL"/>
    <property type="match status" value="1"/>
</dbReference>
<dbReference type="Pfam" id="PF01751">
    <property type="entry name" value="Toprim"/>
    <property type="match status" value="1"/>
</dbReference>
<dbReference type="InterPro" id="IPR001241">
    <property type="entry name" value="Topo_IIA"/>
</dbReference>
<dbReference type="PRINTS" id="PR00418">
    <property type="entry name" value="TPI2FAMILY"/>
</dbReference>
<proteinExistence type="inferred from homology"/>
<evidence type="ECO:0000256" key="9">
    <source>
        <dbReference type="ARBA" id="ARBA00023029"/>
    </source>
</evidence>
<evidence type="ECO:0000256" key="2">
    <source>
        <dbReference type="ARBA" id="ARBA00001946"/>
    </source>
</evidence>
<evidence type="ECO:0000259" key="14">
    <source>
        <dbReference type="PROSITE" id="PS50880"/>
    </source>
</evidence>
<name>A0ABQ6NA30_9STRA</name>
<reference evidence="15 16" key="1">
    <citation type="journal article" date="2023" name="Commun. Biol.">
        <title>Genome analysis of Parmales, the sister group of diatoms, reveals the evolutionary specialization of diatoms from phago-mixotrophs to photoautotrophs.</title>
        <authorList>
            <person name="Ban H."/>
            <person name="Sato S."/>
            <person name="Yoshikawa S."/>
            <person name="Yamada K."/>
            <person name="Nakamura Y."/>
            <person name="Ichinomiya M."/>
            <person name="Sato N."/>
            <person name="Blanc-Mathieu R."/>
            <person name="Endo H."/>
            <person name="Kuwata A."/>
            <person name="Ogata H."/>
        </authorList>
    </citation>
    <scope>NUCLEOTIDE SEQUENCE [LARGE SCALE GENOMIC DNA]</scope>
</reference>
<dbReference type="SUPFAM" id="SSF54211">
    <property type="entry name" value="Ribosomal protein S5 domain 2-like"/>
    <property type="match status" value="1"/>
</dbReference>
<comment type="similarity">
    <text evidence="12">Belongs to the type II topoisomerase family.</text>
</comment>
<feature type="signal peptide" evidence="13">
    <location>
        <begin position="1"/>
        <end position="23"/>
    </location>
</feature>
<dbReference type="Proteomes" id="UP001165060">
    <property type="component" value="Unassembled WGS sequence"/>
</dbReference>
<dbReference type="InterPro" id="IPR013759">
    <property type="entry name" value="Topo_IIA_B_C"/>
</dbReference>